<sequence length="1013" mass="114842">MTTKSTESIGLTLVGTSSHKGGSAGKRRTKKITTNSGERTQNGPEPGNRRKGIISHTDSNIDNNDDVEADEDEFGSGSQLKAHYGKRVAPSELRTRQRYEDQESHSNEFQINSDPLFPMGGGFDDRVENTELMMLNEVNGRNLNFTESERTLSKEASKSGSNVDVIVPFLEEKNAALQMNNGSELDDGAWVTLGGGSGDVTGDLFVEENWMAQHDYEDDSLKSVSIDMDENLYEQSVPSDNIVYVRAEVEVHEFPPTPDHSSEDDEDPGHHDNQIVHDTSSNPNLIEKKPKKELDVSKDENNDLSRLRTIALQRMVYEDFNASLYASKSTVDFGWYDEWSWHKLGKKVEFIDPRGYINIFWLALQALVFLYNAWVIPLRFFFPFVQSPDNLFMWLFCDYCGDLVYLLDLLVFKRRLLYMENGFWVKDRRRLTIHYVTKGSFRFDLLALMPTDILYLWFGLHYTIVRIPRLIKVIAFWEFIYRLDAVMAKPYILRIVKTVNYMLYLIHLNACAYYAISDWEGIGSNTFVYNGQGSAYIRCFYFATKTATSIGKNKKPTNISEILFMTASWLMGVFVFAILIGDIRDIVSNARKSASSFQKQMDAVVDYMNRNKVNKEVQGRVKMWMHYTWELQKSFDEAKVLEFLPLKTRTDIAMRVHYPTLVKVKLFRNCEPGLLKDLVIKLRPVIYLPGDHICRKDDIGTEMFIVQSGQVHVLGGIDGRVLCTLGEGSVFGEIALLGVGGMNKRTANVISVGFSNLFVLQKADLEAVLQDYPDAKQILNARARKLMKENEQRIRREEASLRRKNAVADDEVIFPLQSGKREPALIGTVLKALPETSLASALLRRGSKASQGTRSRTVSVDFGRPGHLGSSVRGNAQLMLGPGIRSWSLDQREEMTPRNFSSILSEVLGAENPSYLEPSEDPVGKRPKTGWVSLDQRDHTQPRSKELKGCSRYRDTNSRVSEEVDKISIQSFQTVQSVERATTTTNLMASAKLDLESIDLVKGANEMKREPKC</sequence>
<feature type="region of interest" description="Disordered" evidence="17">
    <location>
        <begin position="844"/>
        <end position="866"/>
    </location>
</feature>
<dbReference type="GO" id="GO:0044877">
    <property type="term" value="F:protein-containing complex binding"/>
    <property type="evidence" value="ECO:0007669"/>
    <property type="project" value="TreeGrafter"/>
</dbReference>
<dbReference type="GO" id="GO:0017071">
    <property type="term" value="C:intracellular cyclic nucleotide activated cation channel complex"/>
    <property type="evidence" value="ECO:0007669"/>
    <property type="project" value="TreeGrafter"/>
</dbReference>
<dbReference type="Proteomes" id="UP000318571">
    <property type="component" value="Chromosome 5"/>
</dbReference>
<feature type="coiled-coil region" evidence="16">
    <location>
        <begin position="780"/>
        <end position="807"/>
    </location>
</feature>
<dbReference type="PANTHER" id="PTHR45638">
    <property type="entry name" value="CYCLIC NUCLEOTIDE-GATED CATION CHANNEL SUBUNIT A"/>
    <property type="match status" value="1"/>
</dbReference>
<dbReference type="SUPFAM" id="SSF51206">
    <property type="entry name" value="cAMP-binding domain-like"/>
    <property type="match status" value="1"/>
</dbReference>
<keyword evidence="7 18" id="KW-1133">Transmembrane helix</keyword>
<feature type="compositionally biased region" description="Acidic residues" evidence="17">
    <location>
        <begin position="63"/>
        <end position="74"/>
    </location>
</feature>
<protein>
    <recommendedName>
        <fullName evidence="19">Cyclic nucleotide-binding domain-containing protein</fullName>
    </recommendedName>
</protein>
<dbReference type="InterPro" id="IPR018490">
    <property type="entry name" value="cNMP-bd_dom_sf"/>
</dbReference>
<dbReference type="InterPro" id="IPR014710">
    <property type="entry name" value="RmlC-like_jellyroll"/>
</dbReference>
<dbReference type="PROSITE" id="PS00889">
    <property type="entry name" value="CNMP_BINDING_2"/>
    <property type="match status" value="1"/>
</dbReference>
<evidence type="ECO:0000313" key="20">
    <source>
        <dbReference type="EMBL" id="TRY76858.1"/>
    </source>
</evidence>
<evidence type="ECO:0000256" key="5">
    <source>
        <dbReference type="ARBA" id="ARBA00022692"/>
    </source>
</evidence>
<feature type="compositionally biased region" description="Polar residues" evidence="17">
    <location>
        <begin position="848"/>
        <end position="858"/>
    </location>
</feature>
<dbReference type="InterPro" id="IPR005821">
    <property type="entry name" value="Ion_trans_dom"/>
</dbReference>
<feature type="transmembrane region" description="Helical" evidence="18">
    <location>
        <begin position="562"/>
        <end position="581"/>
    </location>
</feature>
<dbReference type="Gene3D" id="1.10.287.70">
    <property type="match status" value="1"/>
</dbReference>
<keyword evidence="11" id="KW-1071">Ligand-gated ion channel</keyword>
<comment type="catalytic activity">
    <reaction evidence="14">
        <text>K(+)(in) = K(+)(out)</text>
        <dbReference type="Rhea" id="RHEA:29463"/>
        <dbReference type="ChEBI" id="CHEBI:29103"/>
    </reaction>
</comment>
<evidence type="ECO:0000256" key="18">
    <source>
        <dbReference type="SAM" id="Phobius"/>
    </source>
</evidence>
<evidence type="ECO:0000256" key="10">
    <source>
        <dbReference type="ARBA" id="ARBA00023136"/>
    </source>
</evidence>
<dbReference type="GO" id="GO:0007601">
    <property type="term" value="P:visual perception"/>
    <property type="evidence" value="ECO:0007669"/>
    <property type="project" value="UniProtKB-KW"/>
</dbReference>
<keyword evidence="10 18" id="KW-0472">Membrane</keyword>
<evidence type="ECO:0000256" key="14">
    <source>
        <dbReference type="ARBA" id="ARBA00034430"/>
    </source>
</evidence>
<dbReference type="Gene3D" id="1.10.287.630">
    <property type="entry name" value="Helix hairpin bin"/>
    <property type="match status" value="1"/>
</dbReference>
<dbReference type="FunFam" id="1.10.287.630:FF:000001">
    <property type="entry name" value="Cyclic nucleotide-gated channel alpha 3"/>
    <property type="match status" value="1"/>
</dbReference>
<dbReference type="InterPro" id="IPR000595">
    <property type="entry name" value="cNMP-bd_dom"/>
</dbReference>
<evidence type="ECO:0000256" key="13">
    <source>
        <dbReference type="ARBA" id="ARBA00023305"/>
    </source>
</evidence>
<dbReference type="FunFam" id="1.10.287.70:FF:000072">
    <property type="entry name" value="Cyclic nucleotide gated channel beta 3"/>
    <property type="match status" value="1"/>
</dbReference>
<feature type="region of interest" description="Disordered" evidence="17">
    <location>
        <begin position="1"/>
        <end position="117"/>
    </location>
</feature>
<feature type="domain" description="Cyclic nucleotide-binding" evidence="19">
    <location>
        <begin position="666"/>
        <end position="777"/>
    </location>
</feature>
<feature type="transmembrane region" description="Helical" evidence="18">
    <location>
        <begin position="356"/>
        <end position="376"/>
    </location>
</feature>
<keyword evidence="13" id="KW-0844">Vision</keyword>
<keyword evidence="4" id="KW-0716">Sensory transduction</keyword>
<feature type="compositionally biased region" description="Polar residues" evidence="17">
    <location>
        <begin position="32"/>
        <end position="43"/>
    </location>
</feature>
<dbReference type="PROSITE" id="PS50042">
    <property type="entry name" value="CNMP_BINDING_3"/>
    <property type="match status" value="1"/>
</dbReference>
<dbReference type="InterPro" id="IPR018488">
    <property type="entry name" value="cNMP-bd_CS"/>
</dbReference>
<keyword evidence="8" id="KW-0142">cGMP-binding</keyword>
<dbReference type="Pfam" id="PF00520">
    <property type="entry name" value="Ion_trans"/>
    <property type="match status" value="1"/>
</dbReference>
<dbReference type="GO" id="GO:0005223">
    <property type="term" value="F:intracellularly cGMP-activated cation channel activity"/>
    <property type="evidence" value="ECO:0007669"/>
    <property type="project" value="TreeGrafter"/>
</dbReference>
<keyword evidence="5 18" id="KW-0812">Transmembrane</keyword>
<dbReference type="SUPFAM" id="SSF81324">
    <property type="entry name" value="Voltage-gated potassium channels"/>
    <property type="match status" value="1"/>
</dbReference>
<dbReference type="AlphaFoldDB" id="A0A553PGQ3"/>
<dbReference type="GO" id="GO:0005222">
    <property type="term" value="F:intracellularly cAMP-activated cation channel activity"/>
    <property type="evidence" value="ECO:0007669"/>
    <property type="project" value="TreeGrafter"/>
</dbReference>
<keyword evidence="21" id="KW-1185">Reference proteome</keyword>
<keyword evidence="6" id="KW-0547">Nucleotide-binding</keyword>
<feature type="compositionally biased region" description="Basic and acidic residues" evidence="17">
    <location>
        <begin position="93"/>
        <end position="106"/>
    </location>
</feature>
<dbReference type="EMBL" id="VCGU01000004">
    <property type="protein sequence ID" value="TRY76858.1"/>
    <property type="molecule type" value="Genomic_DNA"/>
</dbReference>
<dbReference type="SMART" id="SM00100">
    <property type="entry name" value="cNMP"/>
    <property type="match status" value="1"/>
</dbReference>
<evidence type="ECO:0000256" key="15">
    <source>
        <dbReference type="ARBA" id="ARBA00036239"/>
    </source>
</evidence>
<evidence type="ECO:0000259" key="19">
    <source>
        <dbReference type="PROSITE" id="PS50042"/>
    </source>
</evidence>
<dbReference type="Gene3D" id="2.60.120.10">
    <property type="entry name" value="Jelly Rolls"/>
    <property type="match status" value="1"/>
</dbReference>
<feature type="compositionally biased region" description="Basic and acidic residues" evidence="17">
    <location>
        <begin position="286"/>
        <end position="299"/>
    </location>
</feature>
<feature type="region of interest" description="Disordered" evidence="17">
    <location>
        <begin position="254"/>
        <end position="299"/>
    </location>
</feature>
<evidence type="ECO:0000256" key="11">
    <source>
        <dbReference type="ARBA" id="ARBA00023286"/>
    </source>
</evidence>
<evidence type="ECO:0000313" key="21">
    <source>
        <dbReference type="Proteomes" id="UP000318571"/>
    </source>
</evidence>
<evidence type="ECO:0000256" key="1">
    <source>
        <dbReference type="ARBA" id="ARBA00004141"/>
    </source>
</evidence>
<evidence type="ECO:0000256" key="6">
    <source>
        <dbReference type="ARBA" id="ARBA00022741"/>
    </source>
</evidence>
<keyword evidence="9" id="KW-0406">Ion transport</keyword>
<dbReference type="CDD" id="cd00038">
    <property type="entry name" value="CAP_ED"/>
    <property type="match status" value="1"/>
</dbReference>
<dbReference type="STRING" id="6832.A0A553PGQ3"/>
<gene>
    <name evidence="20" type="ORF">TCAL_03522</name>
</gene>
<feature type="transmembrane region" description="Helical" evidence="18">
    <location>
        <begin position="391"/>
        <end position="412"/>
    </location>
</feature>
<keyword evidence="3" id="KW-0140">cGMP</keyword>
<evidence type="ECO:0000256" key="17">
    <source>
        <dbReference type="SAM" id="MobiDB-lite"/>
    </source>
</evidence>
<dbReference type="PANTHER" id="PTHR45638:SF1">
    <property type="entry name" value="CYCLIC NUCLEOTIDE-GATED ION CHANNEL SUBUNIT B, ISOFORM A"/>
    <property type="match status" value="1"/>
</dbReference>
<evidence type="ECO:0000256" key="8">
    <source>
        <dbReference type="ARBA" id="ARBA00022992"/>
    </source>
</evidence>
<proteinExistence type="predicted"/>
<comment type="caution">
    <text evidence="20">The sequence shown here is derived from an EMBL/GenBank/DDBJ whole genome shotgun (WGS) entry which is preliminary data.</text>
</comment>
<dbReference type="InterPro" id="IPR050866">
    <property type="entry name" value="CNG_cation_channel"/>
</dbReference>
<comment type="subcellular location">
    <subcellularLocation>
        <location evidence="1">Membrane</location>
        <topology evidence="1">Multi-pass membrane protein</topology>
    </subcellularLocation>
</comment>
<evidence type="ECO:0000256" key="4">
    <source>
        <dbReference type="ARBA" id="ARBA00022606"/>
    </source>
</evidence>
<keyword evidence="2" id="KW-0813">Transport</keyword>
<evidence type="ECO:0000256" key="12">
    <source>
        <dbReference type="ARBA" id="ARBA00023303"/>
    </source>
</evidence>
<evidence type="ECO:0000256" key="7">
    <source>
        <dbReference type="ARBA" id="ARBA00022989"/>
    </source>
</evidence>
<evidence type="ECO:0000256" key="2">
    <source>
        <dbReference type="ARBA" id="ARBA00022448"/>
    </source>
</evidence>
<evidence type="ECO:0000256" key="9">
    <source>
        <dbReference type="ARBA" id="ARBA00023065"/>
    </source>
</evidence>
<dbReference type="GO" id="GO:0005886">
    <property type="term" value="C:plasma membrane"/>
    <property type="evidence" value="ECO:0007669"/>
    <property type="project" value="TreeGrafter"/>
</dbReference>
<keyword evidence="12" id="KW-0407">Ion channel</keyword>
<name>A0A553PGQ3_TIGCA</name>
<evidence type="ECO:0000256" key="16">
    <source>
        <dbReference type="SAM" id="Coils"/>
    </source>
</evidence>
<comment type="catalytic activity">
    <reaction evidence="15">
        <text>Na(+)(in) = Na(+)(out)</text>
        <dbReference type="Rhea" id="RHEA:34963"/>
        <dbReference type="ChEBI" id="CHEBI:29101"/>
    </reaction>
</comment>
<feature type="compositionally biased region" description="Polar residues" evidence="17">
    <location>
        <begin position="1"/>
        <end position="20"/>
    </location>
</feature>
<dbReference type="Pfam" id="PF00027">
    <property type="entry name" value="cNMP_binding"/>
    <property type="match status" value="1"/>
</dbReference>
<evidence type="ECO:0000256" key="3">
    <source>
        <dbReference type="ARBA" id="ARBA00022535"/>
    </source>
</evidence>
<dbReference type="FunFam" id="2.60.120.10:FF:000020">
    <property type="entry name" value="Cyclic nucleotide-gated channel beta 3"/>
    <property type="match status" value="1"/>
</dbReference>
<dbReference type="GO" id="GO:0030553">
    <property type="term" value="F:cGMP binding"/>
    <property type="evidence" value="ECO:0007669"/>
    <property type="project" value="UniProtKB-KW"/>
</dbReference>
<organism evidence="20 21">
    <name type="scientific">Tigriopus californicus</name>
    <name type="common">Marine copepod</name>
    <dbReference type="NCBI Taxonomy" id="6832"/>
    <lineage>
        <taxon>Eukaryota</taxon>
        <taxon>Metazoa</taxon>
        <taxon>Ecdysozoa</taxon>
        <taxon>Arthropoda</taxon>
        <taxon>Crustacea</taxon>
        <taxon>Multicrustacea</taxon>
        <taxon>Hexanauplia</taxon>
        <taxon>Copepoda</taxon>
        <taxon>Harpacticoida</taxon>
        <taxon>Harpacticidae</taxon>
        <taxon>Tigriopus</taxon>
    </lineage>
</organism>
<reference evidence="20 21" key="1">
    <citation type="journal article" date="2018" name="Nat. Ecol. Evol.">
        <title>Genomic signatures of mitonuclear coevolution across populations of Tigriopus californicus.</title>
        <authorList>
            <person name="Barreto F.S."/>
            <person name="Watson E.T."/>
            <person name="Lima T.G."/>
            <person name="Willett C.S."/>
            <person name="Edmands S."/>
            <person name="Li W."/>
            <person name="Burton R.S."/>
        </authorList>
    </citation>
    <scope>NUCLEOTIDE SEQUENCE [LARGE SCALE GENOMIC DNA]</scope>
    <source>
        <strain evidence="20 21">San Diego</strain>
    </source>
</reference>
<accession>A0A553PGQ3</accession>
<keyword evidence="16" id="KW-0175">Coiled coil</keyword>